<evidence type="ECO:0000259" key="4">
    <source>
        <dbReference type="SMART" id="SM00013"/>
    </source>
</evidence>
<proteinExistence type="predicted"/>
<gene>
    <name evidence="5" type="ORF">MEDL_12560</name>
</gene>
<feature type="chain" id="PRO_5035917307" description="LRRNT domain-containing protein" evidence="3">
    <location>
        <begin position="17"/>
        <end position="667"/>
    </location>
</feature>
<accession>A0A8S3QQ00</accession>
<name>A0A8S3QQ00_MYTED</name>
<dbReference type="SMART" id="SM00013">
    <property type="entry name" value="LRRNT"/>
    <property type="match status" value="2"/>
</dbReference>
<dbReference type="AlphaFoldDB" id="A0A8S3QQ00"/>
<dbReference type="SUPFAM" id="SSF52058">
    <property type="entry name" value="L domain-like"/>
    <property type="match status" value="2"/>
</dbReference>
<dbReference type="InterPro" id="IPR000372">
    <property type="entry name" value="LRRNT"/>
</dbReference>
<organism evidence="5 6">
    <name type="scientific">Mytilus edulis</name>
    <name type="common">Blue mussel</name>
    <dbReference type="NCBI Taxonomy" id="6550"/>
    <lineage>
        <taxon>Eukaryota</taxon>
        <taxon>Metazoa</taxon>
        <taxon>Spiralia</taxon>
        <taxon>Lophotrochozoa</taxon>
        <taxon>Mollusca</taxon>
        <taxon>Bivalvia</taxon>
        <taxon>Autobranchia</taxon>
        <taxon>Pteriomorphia</taxon>
        <taxon>Mytilida</taxon>
        <taxon>Mytiloidea</taxon>
        <taxon>Mytilidae</taxon>
        <taxon>Mytilinae</taxon>
        <taxon>Mytilus</taxon>
    </lineage>
</organism>
<evidence type="ECO:0000313" key="6">
    <source>
        <dbReference type="Proteomes" id="UP000683360"/>
    </source>
</evidence>
<dbReference type="Proteomes" id="UP000683360">
    <property type="component" value="Unassembled WGS sequence"/>
</dbReference>
<dbReference type="Gene3D" id="3.80.10.10">
    <property type="entry name" value="Ribonuclease Inhibitor"/>
    <property type="match status" value="2"/>
</dbReference>
<dbReference type="PANTHER" id="PTHR24367">
    <property type="entry name" value="LEUCINE-RICH REPEAT-CONTAINING PROTEIN"/>
    <property type="match status" value="1"/>
</dbReference>
<dbReference type="InterPro" id="IPR051295">
    <property type="entry name" value="LGI_related"/>
</dbReference>
<feature type="signal peptide" evidence="3">
    <location>
        <begin position="1"/>
        <end position="16"/>
    </location>
</feature>
<comment type="caution">
    <text evidence="5">The sequence shown here is derived from an EMBL/GenBank/DDBJ whole genome shotgun (WGS) entry which is preliminary data.</text>
</comment>
<keyword evidence="1" id="KW-0433">Leucine-rich repeat</keyword>
<feature type="domain" description="LRRNT" evidence="4">
    <location>
        <begin position="22"/>
        <end position="53"/>
    </location>
</feature>
<sequence>MKLLLFLATIETVTVGIKNTDGCPINCTCFQDKRVVCKGLDRFPTGLPDGMKDIVFDVSSFNNFGKNSFQTFKNLKNISFINSNFTSINPCSISDLSNLTKLELSNVRIDQIETHGFSHLSQIKEIVMRKVLVQRLHKYAFNNIKHVDKFVMEIFTAGNMENFVFHDWSNMRLVQLNKFQVLYMKSIPFKNFDAIDQFEITECTFPSPMCGLKDILRNPSVKKIKLHENAIDCSCNTKWIFEVGRSAKDFRLVNNTCSLNSPSQLATREVLSINKNLFCKTDEVPTCGDGTYKTRTPSCQEFPNESHNAGTHRHVHISQNNRMKLLLFLITIATVGSQNPDECPFMCTCTQDKKVICKGLDRFPIGLPDDMKDIVFDVSSFNNFGKNTLQTFKNLKTISFINSNFTFIHTCSVSDLSNLTKLELSNVRIGQIVTNGFSHLSHVKEIVMRKVTVQKLHEYAFNDIKHVDKFVMEDFIAANMENFVFHDWSNMRLVQLRSVQVLNMKPKLFQKFDAIDQFDIIRCTFPSSMCGLKDILQNQSVKKIKLHQNAIDCSCNTTWIFEAGRSAKDFELVNNTCSLNSPSQLASKEVLSIDKNLFCKTDEVPTCGDGTYEKRIPSCQMSLLDEPIMPGETVEYPNQSHNAASQIHHISTVCAVMVLLVALKLNG</sequence>
<dbReference type="OrthoDB" id="6363818at2759"/>
<keyword evidence="6" id="KW-1185">Reference proteome</keyword>
<evidence type="ECO:0000256" key="3">
    <source>
        <dbReference type="SAM" id="SignalP"/>
    </source>
</evidence>
<reference evidence="5" key="1">
    <citation type="submission" date="2021-03" db="EMBL/GenBank/DDBJ databases">
        <authorList>
            <person name="Bekaert M."/>
        </authorList>
    </citation>
    <scope>NUCLEOTIDE SEQUENCE</scope>
</reference>
<keyword evidence="2 3" id="KW-0732">Signal</keyword>
<evidence type="ECO:0000256" key="1">
    <source>
        <dbReference type="ARBA" id="ARBA00022614"/>
    </source>
</evidence>
<dbReference type="EMBL" id="CAJPWZ010000654">
    <property type="protein sequence ID" value="CAG2197700.1"/>
    <property type="molecule type" value="Genomic_DNA"/>
</dbReference>
<evidence type="ECO:0000256" key="2">
    <source>
        <dbReference type="ARBA" id="ARBA00022729"/>
    </source>
</evidence>
<feature type="domain" description="LRRNT" evidence="4">
    <location>
        <begin position="342"/>
        <end position="373"/>
    </location>
</feature>
<dbReference type="PANTHER" id="PTHR24367:SF318">
    <property type="entry name" value="LEUCINE-RICH GLIOMA-INACTIVATED PROTEIN 1-LIKE"/>
    <property type="match status" value="1"/>
</dbReference>
<evidence type="ECO:0000313" key="5">
    <source>
        <dbReference type="EMBL" id="CAG2197700.1"/>
    </source>
</evidence>
<dbReference type="InterPro" id="IPR032675">
    <property type="entry name" value="LRR_dom_sf"/>
</dbReference>
<protein>
    <recommendedName>
        <fullName evidence="4">LRRNT domain-containing protein</fullName>
    </recommendedName>
</protein>